<keyword evidence="4 6" id="KW-0238">DNA-binding</keyword>
<feature type="non-terminal residue" evidence="7">
    <location>
        <position position="1"/>
    </location>
</feature>
<evidence type="ECO:0000256" key="5">
    <source>
        <dbReference type="ARBA" id="ARBA00023172"/>
    </source>
</evidence>
<evidence type="ECO:0000256" key="3">
    <source>
        <dbReference type="ARBA" id="ARBA00022578"/>
    </source>
</evidence>
<comment type="function">
    <text evidence="1 6">Required for the transposition of the insertion element.</text>
</comment>
<protein>
    <recommendedName>
        <fullName evidence="6">Mutator family transposase</fullName>
    </recommendedName>
</protein>
<dbReference type="InterPro" id="IPR001207">
    <property type="entry name" value="Transposase_mutator"/>
</dbReference>
<sequence length="216" mass="24535">TEGRREIIGLGIGPSEAETFWTEFLRSLRARGLGGARLVISDAHTGLKAAIARVFEATWQRCRVHWMRNALAHVSRGQHTVVAAAIRQAFDQPDRAHAGETWRKVAEQLRPRWPKLADLMDASEHDVLAYMSFPRQHRTKLHSTNPIERLNKEVKRRADVVGIFPNEASIMRLIGAVLFEQNDEWQTSSRYMMVEAFAQIDKEEVDPILSITTKAA</sequence>
<dbReference type="GO" id="GO:0006313">
    <property type="term" value="P:DNA transposition"/>
    <property type="evidence" value="ECO:0007669"/>
    <property type="project" value="UniProtKB-UniRule"/>
</dbReference>
<dbReference type="Pfam" id="PF00872">
    <property type="entry name" value="Transposase_mut"/>
    <property type="match status" value="1"/>
</dbReference>
<dbReference type="GO" id="GO:0004803">
    <property type="term" value="F:transposase activity"/>
    <property type="evidence" value="ECO:0007669"/>
    <property type="project" value="UniProtKB-UniRule"/>
</dbReference>
<name>A0A4R1YK57_9RHOB</name>
<evidence type="ECO:0000313" key="8">
    <source>
        <dbReference type="Proteomes" id="UP000295277"/>
    </source>
</evidence>
<comment type="caution">
    <text evidence="7">The sequence shown here is derived from an EMBL/GenBank/DDBJ whole genome shotgun (WGS) entry which is preliminary data.</text>
</comment>
<dbReference type="OrthoDB" id="165209at2"/>
<keyword evidence="3 6" id="KW-0815">Transposition</keyword>
<organism evidence="7 8">
    <name type="scientific">Rhodovulum steppense</name>
    <dbReference type="NCBI Taxonomy" id="540251"/>
    <lineage>
        <taxon>Bacteria</taxon>
        <taxon>Pseudomonadati</taxon>
        <taxon>Pseudomonadota</taxon>
        <taxon>Alphaproteobacteria</taxon>
        <taxon>Rhodobacterales</taxon>
        <taxon>Paracoccaceae</taxon>
        <taxon>Rhodovulum</taxon>
    </lineage>
</organism>
<gene>
    <name evidence="7" type="ORF">EV216_1301</name>
</gene>
<proteinExistence type="inferred from homology"/>
<dbReference type="Proteomes" id="UP000295277">
    <property type="component" value="Unassembled WGS sequence"/>
</dbReference>
<comment type="similarity">
    <text evidence="2 6">Belongs to the transposase mutator family.</text>
</comment>
<dbReference type="PANTHER" id="PTHR33217:SF7">
    <property type="entry name" value="TRANSPOSASE FOR INSERTION SEQUENCE ELEMENT IS1081"/>
    <property type="match status" value="1"/>
</dbReference>
<accession>A0A4R1YK57</accession>
<dbReference type="GO" id="GO:0003677">
    <property type="term" value="F:DNA binding"/>
    <property type="evidence" value="ECO:0007669"/>
    <property type="project" value="UniProtKB-UniRule"/>
</dbReference>
<dbReference type="EMBL" id="SLVM01000030">
    <property type="protein sequence ID" value="TCM77321.1"/>
    <property type="molecule type" value="Genomic_DNA"/>
</dbReference>
<keyword evidence="6" id="KW-0814">Transposable element</keyword>
<evidence type="ECO:0000256" key="2">
    <source>
        <dbReference type="ARBA" id="ARBA00010961"/>
    </source>
</evidence>
<dbReference type="NCBIfam" id="NF033543">
    <property type="entry name" value="transpos_IS256"/>
    <property type="match status" value="1"/>
</dbReference>
<dbReference type="AlphaFoldDB" id="A0A4R1YK57"/>
<keyword evidence="5 6" id="KW-0233">DNA recombination</keyword>
<evidence type="ECO:0000256" key="4">
    <source>
        <dbReference type="ARBA" id="ARBA00023125"/>
    </source>
</evidence>
<evidence type="ECO:0000256" key="1">
    <source>
        <dbReference type="ARBA" id="ARBA00002190"/>
    </source>
</evidence>
<reference evidence="7 8" key="1">
    <citation type="submission" date="2019-03" db="EMBL/GenBank/DDBJ databases">
        <title>Genomic Encyclopedia of Type Strains, Phase IV (KMG-IV): sequencing the most valuable type-strain genomes for metagenomic binning, comparative biology and taxonomic classification.</title>
        <authorList>
            <person name="Goeker M."/>
        </authorList>
    </citation>
    <scope>NUCLEOTIDE SEQUENCE [LARGE SCALE GENOMIC DNA]</scope>
    <source>
        <strain evidence="7 8">DSM 21153</strain>
    </source>
</reference>
<dbReference type="RefSeq" id="WP_132696473.1">
    <property type="nucleotide sequence ID" value="NZ_SLVM01000030.1"/>
</dbReference>
<evidence type="ECO:0000313" key="7">
    <source>
        <dbReference type="EMBL" id="TCM77321.1"/>
    </source>
</evidence>
<keyword evidence="8" id="KW-1185">Reference proteome</keyword>
<evidence type="ECO:0000256" key="6">
    <source>
        <dbReference type="RuleBase" id="RU365089"/>
    </source>
</evidence>
<dbReference type="PANTHER" id="PTHR33217">
    <property type="entry name" value="TRANSPOSASE FOR INSERTION SEQUENCE ELEMENT IS1081"/>
    <property type="match status" value="1"/>
</dbReference>